<evidence type="ECO:0000256" key="1">
    <source>
        <dbReference type="ARBA" id="ARBA00004613"/>
    </source>
</evidence>
<evidence type="ECO:0000256" key="2">
    <source>
        <dbReference type="ARBA" id="ARBA00005581"/>
    </source>
</evidence>
<dbReference type="RefSeq" id="XP_004511060.1">
    <property type="nucleotide sequence ID" value="XM_004511003.1"/>
</dbReference>
<protein>
    <recommendedName>
        <fullName evidence="6">S-protein homolog</fullName>
    </recommendedName>
</protein>
<feature type="signal peptide" evidence="6">
    <location>
        <begin position="1"/>
        <end position="20"/>
    </location>
</feature>
<evidence type="ECO:0000313" key="8">
    <source>
        <dbReference type="RefSeq" id="XP_004511060.1"/>
    </source>
</evidence>
<dbReference type="AlphaFoldDB" id="A0A1S2YWJ4"/>
<dbReference type="OrthoDB" id="1842729at2759"/>
<dbReference type="GO" id="GO:0005576">
    <property type="term" value="C:extracellular region"/>
    <property type="evidence" value="ECO:0007669"/>
    <property type="project" value="UniProtKB-SubCell"/>
</dbReference>
<reference evidence="7" key="1">
    <citation type="journal article" date="2013" name="Nat. Biotechnol.">
        <title>Draft genome sequence of chickpea (Cicer arietinum) provides a resource for trait improvement.</title>
        <authorList>
            <person name="Varshney R.K."/>
            <person name="Song C."/>
            <person name="Saxena R.K."/>
            <person name="Azam S."/>
            <person name="Yu S."/>
            <person name="Sharpe A.G."/>
            <person name="Cannon S."/>
            <person name="Baek J."/>
            <person name="Rosen B.D."/>
            <person name="Tar'an B."/>
            <person name="Millan T."/>
            <person name="Zhang X."/>
            <person name="Ramsay L.D."/>
            <person name="Iwata A."/>
            <person name="Wang Y."/>
            <person name="Nelson W."/>
            <person name="Farmer A.D."/>
            <person name="Gaur P.M."/>
            <person name="Soderlund C."/>
            <person name="Penmetsa R.V."/>
            <person name="Xu C."/>
            <person name="Bharti A.K."/>
            <person name="He W."/>
            <person name="Winter P."/>
            <person name="Zhao S."/>
            <person name="Hane J.K."/>
            <person name="Carrasquilla-Garcia N."/>
            <person name="Condie J.A."/>
            <person name="Upadhyaya H.D."/>
            <person name="Luo M.C."/>
            <person name="Thudi M."/>
            <person name="Gowda C.L."/>
            <person name="Singh N.P."/>
            <person name="Lichtenzveig J."/>
            <person name="Gali K.K."/>
            <person name="Rubio J."/>
            <person name="Nadarajan N."/>
            <person name="Dolezel J."/>
            <person name="Bansal K.C."/>
            <person name="Xu X."/>
            <person name="Edwards D."/>
            <person name="Zhang G."/>
            <person name="Kahl G."/>
            <person name="Gil J."/>
            <person name="Singh K.B."/>
            <person name="Datta S.K."/>
            <person name="Jackson S.A."/>
            <person name="Wang J."/>
            <person name="Cook D.R."/>
        </authorList>
    </citation>
    <scope>NUCLEOTIDE SEQUENCE [LARGE SCALE GENOMIC DNA]</scope>
    <source>
        <strain evidence="7">cv. CDC Frontier</strain>
    </source>
</reference>
<keyword evidence="4 6" id="KW-0964">Secreted</keyword>
<keyword evidence="5 6" id="KW-0732">Signal</keyword>
<feature type="chain" id="PRO_5025094761" description="S-protein homolog" evidence="6">
    <location>
        <begin position="21"/>
        <end position="135"/>
    </location>
</feature>
<dbReference type="KEGG" id="cam:101499445"/>
<dbReference type="PaxDb" id="3827-XP_004511060.1"/>
<evidence type="ECO:0000256" key="3">
    <source>
        <dbReference type="ARBA" id="ARBA00022471"/>
    </source>
</evidence>
<dbReference type="Pfam" id="PF05938">
    <property type="entry name" value="Self-incomp_S1"/>
    <property type="match status" value="1"/>
</dbReference>
<keyword evidence="3 6" id="KW-0713">Self-incompatibility</keyword>
<comment type="subcellular location">
    <subcellularLocation>
        <location evidence="1 6">Secreted</location>
    </subcellularLocation>
</comment>
<evidence type="ECO:0000256" key="6">
    <source>
        <dbReference type="RuleBase" id="RU367044"/>
    </source>
</evidence>
<keyword evidence="7" id="KW-1185">Reference proteome</keyword>
<dbReference type="InterPro" id="IPR010264">
    <property type="entry name" value="Self-incomp_S1"/>
</dbReference>
<sequence length="135" mass="15831">MKFPLLVIITTCMFMVLVHGSENAFPFRTYVAVRNDLGGGIALFTHCQSRDDDLGRRMLANGESQNWSFIVNFQGSTLFWCRFKWNEVIKTVDIYNAQTMPASECVLRCHRSIRQDGIYFFSEKTESWYKKYSWD</sequence>
<accession>A0A1S2YWJ4</accession>
<reference evidence="8" key="2">
    <citation type="submission" date="2025-08" db="UniProtKB">
        <authorList>
            <consortium name="RefSeq"/>
        </authorList>
    </citation>
    <scope>IDENTIFICATION</scope>
    <source>
        <tissue evidence="8">Etiolated seedlings</tissue>
    </source>
</reference>
<organism evidence="7 8">
    <name type="scientific">Cicer arietinum</name>
    <name type="common">Chickpea</name>
    <name type="synonym">Garbanzo</name>
    <dbReference type="NCBI Taxonomy" id="3827"/>
    <lineage>
        <taxon>Eukaryota</taxon>
        <taxon>Viridiplantae</taxon>
        <taxon>Streptophyta</taxon>
        <taxon>Embryophyta</taxon>
        <taxon>Tracheophyta</taxon>
        <taxon>Spermatophyta</taxon>
        <taxon>Magnoliopsida</taxon>
        <taxon>eudicotyledons</taxon>
        <taxon>Gunneridae</taxon>
        <taxon>Pentapetalae</taxon>
        <taxon>rosids</taxon>
        <taxon>fabids</taxon>
        <taxon>Fabales</taxon>
        <taxon>Fabaceae</taxon>
        <taxon>Papilionoideae</taxon>
        <taxon>50 kb inversion clade</taxon>
        <taxon>NPAAA clade</taxon>
        <taxon>Hologalegina</taxon>
        <taxon>IRL clade</taxon>
        <taxon>Cicereae</taxon>
        <taxon>Cicer</taxon>
    </lineage>
</organism>
<dbReference type="PANTHER" id="PTHR31232:SF156">
    <property type="entry name" value="PLANT SELF-INCOMPATIBILITY PROTEIN S1 FAMILY-RELATED"/>
    <property type="match status" value="1"/>
</dbReference>
<dbReference type="PANTHER" id="PTHR31232">
    <property type="match status" value="1"/>
</dbReference>
<name>A0A1S2YWJ4_CICAR</name>
<dbReference type="eggNOG" id="ENOG502ST0V">
    <property type="taxonomic scope" value="Eukaryota"/>
</dbReference>
<dbReference type="GO" id="GO:0060320">
    <property type="term" value="P:rejection of self pollen"/>
    <property type="evidence" value="ECO:0007669"/>
    <property type="project" value="UniProtKB-KW"/>
</dbReference>
<proteinExistence type="inferred from homology"/>
<evidence type="ECO:0000313" key="7">
    <source>
        <dbReference type="Proteomes" id="UP000087171"/>
    </source>
</evidence>
<evidence type="ECO:0000256" key="5">
    <source>
        <dbReference type="ARBA" id="ARBA00022729"/>
    </source>
</evidence>
<gene>
    <name evidence="8" type="primary">LOC101499445</name>
</gene>
<evidence type="ECO:0000256" key="4">
    <source>
        <dbReference type="ARBA" id="ARBA00022525"/>
    </source>
</evidence>
<dbReference type="GeneID" id="101499445"/>
<dbReference type="Proteomes" id="UP000087171">
    <property type="component" value="Chromosome Ca7"/>
</dbReference>
<comment type="similarity">
    <text evidence="2 6">Belongs to the plant self-incompatibility (S1) protein family.</text>
</comment>